<dbReference type="AlphaFoldDB" id="A0A8S3WSC8"/>
<comment type="caution">
    <text evidence="1">The sequence shown here is derived from an EMBL/GenBank/DDBJ whole genome shotgun (WGS) entry which is preliminary data.</text>
</comment>
<dbReference type="EMBL" id="CAJQZP010000693">
    <property type="protein sequence ID" value="CAG4978772.1"/>
    <property type="molecule type" value="Genomic_DNA"/>
</dbReference>
<sequence>MKIERRVSDVTVKNCFTKAGFSIYPVNQDFQIEQNEVELDYELEVAPSNEEWAKLVSHDTTGTTGLTTT</sequence>
<evidence type="ECO:0000313" key="1">
    <source>
        <dbReference type="EMBL" id="CAG4978772.1"/>
    </source>
</evidence>
<organism evidence="1 2">
    <name type="scientific">Parnassius apollo</name>
    <name type="common">Apollo butterfly</name>
    <name type="synonym">Papilio apollo</name>
    <dbReference type="NCBI Taxonomy" id="110799"/>
    <lineage>
        <taxon>Eukaryota</taxon>
        <taxon>Metazoa</taxon>
        <taxon>Ecdysozoa</taxon>
        <taxon>Arthropoda</taxon>
        <taxon>Hexapoda</taxon>
        <taxon>Insecta</taxon>
        <taxon>Pterygota</taxon>
        <taxon>Neoptera</taxon>
        <taxon>Endopterygota</taxon>
        <taxon>Lepidoptera</taxon>
        <taxon>Glossata</taxon>
        <taxon>Ditrysia</taxon>
        <taxon>Papilionoidea</taxon>
        <taxon>Papilionidae</taxon>
        <taxon>Parnassiinae</taxon>
        <taxon>Parnassini</taxon>
        <taxon>Parnassius</taxon>
        <taxon>Parnassius</taxon>
    </lineage>
</organism>
<dbReference type="OrthoDB" id="125347at2759"/>
<protein>
    <submittedName>
        <fullName evidence="1">(apollo) hypothetical protein</fullName>
    </submittedName>
</protein>
<reference evidence="1" key="1">
    <citation type="submission" date="2021-04" db="EMBL/GenBank/DDBJ databases">
        <authorList>
            <person name="Tunstrom K."/>
        </authorList>
    </citation>
    <scope>NUCLEOTIDE SEQUENCE</scope>
</reference>
<dbReference type="Proteomes" id="UP000691718">
    <property type="component" value="Unassembled WGS sequence"/>
</dbReference>
<gene>
    <name evidence="1" type="ORF">PAPOLLO_LOCUS9757</name>
</gene>
<proteinExistence type="predicted"/>
<keyword evidence="2" id="KW-1185">Reference proteome</keyword>
<name>A0A8S3WSC8_PARAO</name>
<accession>A0A8S3WSC8</accession>
<evidence type="ECO:0000313" key="2">
    <source>
        <dbReference type="Proteomes" id="UP000691718"/>
    </source>
</evidence>